<dbReference type="SMART" id="SM00342">
    <property type="entry name" value="HTH_ARAC"/>
    <property type="match status" value="1"/>
</dbReference>
<sequence>MKDKFSSVLKNKNMPYVYSAGTSVITKKSKKVAFVLLENFSMMAFTGAVDALVTTNLMKSATLYEVLVVGNEGSATVSDLGIEVATDVSLKMFDIASLQVDVIIVCGGLRVPPKTTNLLRSKLRSADSKGVVLGGLWNGAYFLAEAGLLSGYQCAYHPDGRAMMAEQFWDVSVSSRSFIVDRNRLSCAGASSSLSMMLEMVRSDCGNEVVSAVEEMLSCDKGLDSPDISTLRVDQNYTLPEKLKISLQLMKNNIEEPLSISEIANWVNISRRQLERLFCNYVNASPSRYYMELRLTRARQLLQQTNKPVAEVAVATGFVSISHFRNCFFQLFEVTPGQFRKSCQTGEYSA</sequence>
<dbReference type="Pfam" id="PF01965">
    <property type="entry name" value="DJ-1_PfpI"/>
    <property type="match status" value="1"/>
</dbReference>
<dbReference type="CDD" id="cd03136">
    <property type="entry name" value="GATase1_AraC_ArgR_like"/>
    <property type="match status" value="1"/>
</dbReference>
<dbReference type="Gene3D" id="1.10.10.60">
    <property type="entry name" value="Homeodomain-like"/>
    <property type="match status" value="1"/>
</dbReference>
<dbReference type="InterPro" id="IPR009057">
    <property type="entry name" value="Homeodomain-like_sf"/>
</dbReference>
<evidence type="ECO:0000313" key="5">
    <source>
        <dbReference type="Proteomes" id="UP000218677"/>
    </source>
</evidence>
<gene>
    <name evidence="4" type="ORF">CPA45_08105</name>
</gene>
<dbReference type="RefSeq" id="WP_096651058.1">
    <property type="nucleotide sequence ID" value="NZ_NWUX01000005.1"/>
</dbReference>
<dbReference type="PANTHER" id="PTHR43130">
    <property type="entry name" value="ARAC-FAMILY TRANSCRIPTIONAL REGULATOR"/>
    <property type="match status" value="1"/>
</dbReference>
<dbReference type="InterPro" id="IPR018060">
    <property type="entry name" value="HTH_AraC"/>
</dbReference>
<dbReference type="SUPFAM" id="SSF52317">
    <property type="entry name" value="Class I glutamine amidotransferase-like"/>
    <property type="match status" value="1"/>
</dbReference>
<keyword evidence="5" id="KW-1185">Reference proteome</keyword>
<protein>
    <submittedName>
        <fullName evidence="4">AraC family transcriptional regulator</fullName>
    </submittedName>
</protein>
<accession>A0A2A4HME2</accession>
<dbReference type="PROSITE" id="PS01124">
    <property type="entry name" value="HTH_ARAC_FAMILY_2"/>
    <property type="match status" value="1"/>
</dbReference>
<reference evidence="5" key="1">
    <citation type="submission" date="2017-09" db="EMBL/GenBank/DDBJ databases">
        <authorList>
            <person name="Cho G.-S."/>
            <person name="Oguntoyinbo F.A."/>
            <person name="Cnockaert M."/>
            <person name="Kabisch J."/>
            <person name="Neve H."/>
            <person name="Bockelmann W."/>
            <person name="Wenning M."/>
            <person name="Franz C.M."/>
            <person name="Vandamme P."/>
        </authorList>
    </citation>
    <scope>NUCLEOTIDE SEQUENCE [LARGE SCALE GENOMIC DNA]</scope>
    <source>
        <strain evidence="5">MBT G8648</strain>
    </source>
</reference>
<dbReference type="PANTHER" id="PTHR43130:SF3">
    <property type="entry name" value="HTH-TYPE TRANSCRIPTIONAL REGULATOR RV1931C"/>
    <property type="match status" value="1"/>
</dbReference>
<feature type="domain" description="HTH araC/xylS-type" evidence="3">
    <location>
        <begin position="244"/>
        <end position="342"/>
    </location>
</feature>
<dbReference type="InterPro" id="IPR002818">
    <property type="entry name" value="DJ-1/PfpI"/>
</dbReference>
<dbReference type="AlphaFoldDB" id="A0A2A4HME2"/>
<dbReference type="InterPro" id="IPR029062">
    <property type="entry name" value="Class_I_gatase-like"/>
</dbReference>
<dbReference type="GO" id="GO:0043565">
    <property type="term" value="F:sequence-specific DNA binding"/>
    <property type="evidence" value="ECO:0007669"/>
    <property type="project" value="InterPro"/>
</dbReference>
<evidence type="ECO:0000256" key="1">
    <source>
        <dbReference type="ARBA" id="ARBA00023015"/>
    </source>
</evidence>
<dbReference type="SUPFAM" id="SSF46689">
    <property type="entry name" value="Homeodomain-like"/>
    <property type="match status" value="2"/>
</dbReference>
<dbReference type="OrthoDB" id="6057514at2"/>
<comment type="caution">
    <text evidence="4">The sequence shown here is derived from an EMBL/GenBank/DDBJ whole genome shotgun (WGS) entry which is preliminary data.</text>
</comment>
<dbReference type="Gene3D" id="3.40.50.880">
    <property type="match status" value="1"/>
</dbReference>
<dbReference type="GO" id="GO:0003700">
    <property type="term" value="F:DNA-binding transcription factor activity"/>
    <property type="evidence" value="ECO:0007669"/>
    <property type="project" value="InterPro"/>
</dbReference>
<organism evidence="4 5">
    <name type="scientific">Vreelandella nigrificans</name>
    <dbReference type="NCBI Taxonomy" id="2042704"/>
    <lineage>
        <taxon>Bacteria</taxon>
        <taxon>Pseudomonadati</taxon>
        <taxon>Pseudomonadota</taxon>
        <taxon>Gammaproteobacteria</taxon>
        <taxon>Oceanospirillales</taxon>
        <taxon>Halomonadaceae</taxon>
        <taxon>Vreelandella</taxon>
    </lineage>
</organism>
<proteinExistence type="predicted"/>
<dbReference type="EMBL" id="NWUX01000005">
    <property type="protein sequence ID" value="PCF96072.1"/>
    <property type="molecule type" value="Genomic_DNA"/>
</dbReference>
<evidence type="ECO:0000313" key="4">
    <source>
        <dbReference type="EMBL" id="PCF96072.1"/>
    </source>
</evidence>
<dbReference type="Proteomes" id="UP000218677">
    <property type="component" value="Unassembled WGS sequence"/>
</dbReference>
<dbReference type="InterPro" id="IPR052158">
    <property type="entry name" value="INH-QAR"/>
</dbReference>
<keyword evidence="2" id="KW-0804">Transcription</keyword>
<keyword evidence="1" id="KW-0805">Transcription regulation</keyword>
<evidence type="ECO:0000259" key="3">
    <source>
        <dbReference type="PROSITE" id="PS01124"/>
    </source>
</evidence>
<dbReference type="Pfam" id="PF12833">
    <property type="entry name" value="HTH_18"/>
    <property type="match status" value="1"/>
</dbReference>
<evidence type="ECO:0000256" key="2">
    <source>
        <dbReference type="ARBA" id="ARBA00023163"/>
    </source>
</evidence>
<name>A0A2A4HME2_9GAMM</name>